<organism evidence="2 3">
    <name type="scientific">Erythroxylum novogranatense</name>
    <dbReference type="NCBI Taxonomy" id="1862640"/>
    <lineage>
        <taxon>Eukaryota</taxon>
        <taxon>Viridiplantae</taxon>
        <taxon>Streptophyta</taxon>
        <taxon>Embryophyta</taxon>
        <taxon>Tracheophyta</taxon>
        <taxon>Spermatophyta</taxon>
        <taxon>Magnoliopsida</taxon>
        <taxon>eudicotyledons</taxon>
        <taxon>Gunneridae</taxon>
        <taxon>Pentapetalae</taxon>
        <taxon>rosids</taxon>
        <taxon>fabids</taxon>
        <taxon>Malpighiales</taxon>
        <taxon>Erythroxylaceae</taxon>
        <taxon>Erythroxylum</taxon>
    </lineage>
</organism>
<feature type="transmembrane region" description="Helical" evidence="1">
    <location>
        <begin position="15"/>
        <end position="32"/>
    </location>
</feature>
<dbReference type="PROSITE" id="PS51257">
    <property type="entry name" value="PROKAR_LIPOPROTEIN"/>
    <property type="match status" value="1"/>
</dbReference>
<evidence type="ECO:0000256" key="1">
    <source>
        <dbReference type="SAM" id="Phobius"/>
    </source>
</evidence>
<keyword evidence="1" id="KW-1133">Transmembrane helix</keyword>
<evidence type="ECO:0000313" key="2">
    <source>
        <dbReference type="EMBL" id="KAJ8765537.1"/>
    </source>
</evidence>
<gene>
    <name evidence="2" type="ORF">K2173_014659</name>
</gene>
<sequence length="327" mass="36695">MGVLVKSSGWEPNPSIYLFIFLGCFFSSSLLPRLSKDSIFLSASSFLHFNQKSVVSWLVFGEFELVHYSTRLIGHKITCLVFCIPQLVVGLWKKIVPHPGVWLASVCLSCAMSNLSFSFKDWVVIENDKVLANWMAGNILETGATSPSTATMILATLGIISLSKGRKEATQTISSKDYRISYALLFSDIRMWLLGLAHASVQFSIAVFWILWASTLVVGSLVQVNLGLMYPCSLAQKLVHHHLARMEDSPVYTFVILGFVLSIVAYDYQEIGFLVCLFHAGFGLITAMLARLRTMHVPNELRGRMKNSIQQTRYCRGKQPCQDWHKL</sequence>
<keyword evidence="1" id="KW-0472">Membrane</keyword>
<dbReference type="PANTHER" id="PTHR23516">
    <property type="entry name" value="SAM (S-ADENOSYL METHIONINE) TRANSPORTER"/>
    <property type="match status" value="1"/>
</dbReference>
<dbReference type="EMBL" id="JAIWQS010000005">
    <property type="protein sequence ID" value="KAJ8765537.1"/>
    <property type="molecule type" value="Genomic_DNA"/>
</dbReference>
<feature type="transmembrane region" description="Helical" evidence="1">
    <location>
        <begin position="249"/>
        <end position="266"/>
    </location>
</feature>
<proteinExistence type="predicted"/>
<keyword evidence="3" id="KW-1185">Reference proteome</keyword>
<dbReference type="InterPro" id="IPR008509">
    <property type="entry name" value="MOT2/MFSD5"/>
</dbReference>
<comment type="caution">
    <text evidence="2">The sequence shown here is derived from an EMBL/GenBank/DDBJ whole genome shotgun (WGS) entry which is preliminary data.</text>
</comment>
<dbReference type="GO" id="GO:0016020">
    <property type="term" value="C:membrane"/>
    <property type="evidence" value="ECO:0007669"/>
    <property type="project" value="InterPro"/>
</dbReference>
<dbReference type="GO" id="GO:0015098">
    <property type="term" value="F:molybdate ion transmembrane transporter activity"/>
    <property type="evidence" value="ECO:0007669"/>
    <property type="project" value="InterPro"/>
</dbReference>
<dbReference type="AlphaFoldDB" id="A0AAV8TF95"/>
<reference evidence="2 3" key="1">
    <citation type="submission" date="2021-09" db="EMBL/GenBank/DDBJ databases">
        <title>Genomic insights and catalytic innovation underlie evolution of tropane alkaloids biosynthesis.</title>
        <authorList>
            <person name="Wang Y.-J."/>
            <person name="Tian T."/>
            <person name="Huang J.-P."/>
            <person name="Huang S.-X."/>
        </authorList>
    </citation>
    <scope>NUCLEOTIDE SEQUENCE [LARGE SCALE GENOMIC DNA]</scope>
    <source>
        <strain evidence="2">KIB-2018</strain>
        <tissue evidence="2">Leaf</tissue>
    </source>
</reference>
<dbReference type="Proteomes" id="UP001159364">
    <property type="component" value="Linkage Group LG05"/>
</dbReference>
<name>A0AAV8TF95_9ROSI</name>
<feature type="transmembrane region" description="Helical" evidence="1">
    <location>
        <begin position="207"/>
        <end position="228"/>
    </location>
</feature>
<feature type="transmembrane region" description="Helical" evidence="1">
    <location>
        <begin position="182"/>
        <end position="201"/>
    </location>
</feature>
<evidence type="ECO:0000313" key="3">
    <source>
        <dbReference type="Proteomes" id="UP001159364"/>
    </source>
</evidence>
<dbReference type="PANTHER" id="PTHR23516:SF2">
    <property type="entry name" value="MOLYBDATE-ANION TRANSPORTER"/>
    <property type="match status" value="1"/>
</dbReference>
<feature type="transmembrane region" description="Helical" evidence="1">
    <location>
        <begin position="272"/>
        <end position="292"/>
    </location>
</feature>
<evidence type="ECO:0008006" key="4">
    <source>
        <dbReference type="Google" id="ProtNLM"/>
    </source>
</evidence>
<accession>A0AAV8TF95</accession>
<keyword evidence="1" id="KW-0812">Transmembrane</keyword>
<protein>
    <recommendedName>
        <fullName evidence="4">Vomeronasal type-1 receptor</fullName>
    </recommendedName>
</protein>